<dbReference type="RefSeq" id="WP_076427689.1">
    <property type="nucleotide sequence ID" value="NZ_FTMP01000007.1"/>
</dbReference>
<protein>
    <submittedName>
        <fullName evidence="2">Uncharacterized protein</fullName>
    </submittedName>
</protein>
<feature type="compositionally biased region" description="Basic and acidic residues" evidence="1">
    <location>
        <begin position="1"/>
        <end position="12"/>
    </location>
</feature>
<gene>
    <name evidence="2" type="ORF">SAMN05878282_10755</name>
</gene>
<feature type="compositionally biased region" description="Basic and acidic residues" evidence="1">
    <location>
        <begin position="40"/>
        <end position="52"/>
    </location>
</feature>
<dbReference type="EMBL" id="FTMP01000007">
    <property type="protein sequence ID" value="SIQ71436.1"/>
    <property type="molecule type" value="Genomic_DNA"/>
</dbReference>
<feature type="region of interest" description="Disordered" evidence="1">
    <location>
        <begin position="1"/>
        <end position="71"/>
    </location>
</feature>
<dbReference type="Proteomes" id="UP000185841">
    <property type="component" value="Unassembled WGS sequence"/>
</dbReference>
<name>A0A1N6V1I0_AQUAC</name>
<dbReference type="AlphaFoldDB" id="A0A1N6V1I0"/>
<evidence type="ECO:0000256" key="1">
    <source>
        <dbReference type="SAM" id="MobiDB-lite"/>
    </source>
</evidence>
<proteinExistence type="predicted"/>
<organism evidence="2 3">
    <name type="scientific">Aquipseudomonas alcaligenes</name>
    <name type="common">Pseudomonas alcaligenes</name>
    <dbReference type="NCBI Taxonomy" id="43263"/>
    <lineage>
        <taxon>Bacteria</taxon>
        <taxon>Pseudomonadati</taxon>
        <taxon>Pseudomonadota</taxon>
        <taxon>Gammaproteobacteria</taxon>
        <taxon>Pseudomonadales</taxon>
        <taxon>Pseudomonadaceae</taxon>
        <taxon>Aquipseudomonas</taxon>
    </lineage>
</organism>
<sequence>MNKPNATDRSKEQCVQPQPAEPDFTQASRDKATRLPLPGELREPQPPVERKALGGNRLAPAGQSIEVDASQ</sequence>
<accession>A0A1N6V1I0</accession>
<reference evidence="2 3" key="1">
    <citation type="submission" date="2017-01" db="EMBL/GenBank/DDBJ databases">
        <authorList>
            <person name="Mah S.A."/>
            <person name="Swanson W.J."/>
            <person name="Moy G.W."/>
            <person name="Vacquier V.D."/>
        </authorList>
    </citation>
    <scope>NUCLEOTIDE SEQUENCE [LARGE SCALE GENOMIC DNA]</scope>
    <source>
        <strain evidence="2 3">RU36E</strain>
    </source>
</reference>
<evidence type="ECO:0000313" key="2">
    <source>
        <dbReference type="EMBL" id="SIQ71436.1"/>
    </source>
</evidence>
<evidence type="ECO:0000313" key="3">
    <source>
        <dbReference type="Proteomes" id="UP000185841"/>
    </source>
</evidence>